<keyword evidence="5" id="KW-1185">Reference proteome</keyword>
<dbReference type="Gene3D" id="2.40.50.40">
    <property type="match status" value="1"/>
</dbReference>
<reference evidence="4" key="2">
    <citation type="submission" date="2025-09" db="UniProtKB">
        <authorList>
            <consortium name="Ensembl"/>
        </authorList>
    </citation>
    <scope>IDENTIFICATION</scope>
</reference>
<dbReference type="AlphaFoldDB" id="A0A671MWN0"/>
<dbReference type="Pfam" id="PF00048">
    <property type="entry name" value="IL8"/>
    <property type="match status" value="1"/>
</dbReference>
<organism evidence="4 5">
    <name type="scientific">Sinocyclocheilus anshuiensis</name>
    <dbReference type="NCBI Taxonomy" id="1608454"/>
    <lineage>
        <taxon>Eukaryota</taxon>
        <taxon>Metazoa</taxon>
        <taxon>Chordata</taxon>
        <taxon>Craniata</taxon>
        <taxon>Vertebrata</taxon>
        <taxon>Euteleostomi</taxon>
        <taxon>Actinopterygii</taxon>
        <taxon>Neopterygii</taxon>
        <taxon>Teleostei</taxon>
        <taxon>Ostariophysi</taxon>
        <taxon>Cypriniformes</taxon>
        <taxon>Cyprinidae</taxon>
        <taxon>Cyprininae</taxon>
        <taxon>Sinocyclocheilus</taxon>
    </lineage>
</organism>
<protein>
    <submittedName>
        <fullName evidence="4">Chemokine (C-C motif) ligand 34b, duplicate 4</fullName>
    </submittedName>
</protein>
<feature type="transmembrane region" description="Helical" evidence="2">
    <location>
        <begin position="6"/>
        <end position="28"/>
    </location>
</feature>
<dbReference type="InterPro" id="IPR001811">
    <property type="entry name" value="Chemokine_IL8-like_dom"/>
</dbReference>
<evidence type="ECO:0000313" key="4">
    <source>
        <dbReference type="Ensembl" id="ENSSANP00000037931.1"/>
    </source>
</evidence>
<dbReference type="InterPro" id="IPR036048">
    <property type="entry name" value="Interleukin_8-like_sf"/>
</dbReference>
<accession>A0A671MWN0</accession>
<proteinExistence type="predicted"/>
<name>A0A671MWN0_9TELE</name>
<dbReference type="GO" id="GO:0005615">
    <property type="term" value="C:extracellular space"/>
    <property type="evidence" value="ECO:0007669"/>
    <property type="project" value="UniProtKB-KW"/>
</dbReference>
<keyword evidence="2" id="KW-0472">Membrane</keyword>
<sequence length="101" mass="11206">MIIYSVAKNGLKTTIILFIAIISVKIFCKTKSYHRPTHVGVNCCKDVTKARIPPATKLIGYKQQNALSPCMDAIIRKSSYCSDPKSCWIQDSLKGTTLTLI</sequence>
<evidence type="ECO:0000256" key="2">
    <source>
        <dbReference type="SAM" id="Phobius"/>
    </source>
</evidence>
<dbReference type="GO" id="GO:0006955">
    <property type="term" value="P:immune response"/>
    <property type="evidence" value="ECO:0007669"/>
    <property type="project" value="InterPro"/>
</dbReference>
<evidence type="ECO:0000313" key="5">
    <source>
        <dbReference type="Proteomes" id="UP000472260"/>
    </source>
</evidence>
<dbReference type="GO" id="GO:0008009">
    <property type="term" value="F:chemokine activity"/>
    <property type="evidence" value="ECO:0007669"/>
    <property type="project" value="InterPro"/>
</dbReference>
<dbReference type="Proteomes" id="UP000472260">
    <property type="component" value="Unassembled WGS sequence"/>
</dbReference>
<dbReference type="SUPFAM" id="SSF54117">
    <property type="entry name" value="Interleukin 8-like chemokines"/>
    <property type="match status" value="1"/>
</dbReference>
<keyword evidence="2" id="KW-1133">Transmembrane helix</keyword>
<evidence type="ECO:0000259" key="3">
    <source>
        <dbReference type="Pfam" id="PF00048"/>
    </source>
</evidence>
<keyword evidence="1" id="KW-0202">Cytokine</keyword>
<reference evidence="4" key="1">
    <citation type="submission" date="2025-08" db="UniProtKB">
        <authorList>
            <consortium name="Ensembl"/>
        </authorList>
    </citation>
    <scope>IDENTIFICATION</scope>
</reference>
<keyword evidence="2" id="KW-0812">Transmembrane</keyword>
<evidence type="ECO:0000256" key="1">
    <source>
        <dbReference type="ARBA" id="ARBA00022514"/>
    </source>
</evidence>
<feature type="domain" description="Chemokine interleukin-8-like" evidence="3">
    <location>
        <begin position="42"/>
        <end position="94"/>
    </location>
</feature>
<dbReference type="Ensembl" id="ENSSANT00000040370.1">
    <property type="protein sequence ID" value="ENSSANP00000037931.1"/>
    <property type="gene ID" value="ENSSANG00000019320.1"/>
</dbReference>